<protein>
    <submittedName>
        <fullName evidence="4">Unannotated protein</fullName>
    </submittedName>
</protein>
<evidence type="ECO:0000313" key="1">
    <source>
        <dbReference type="EMBL" id="CAB4362230.1"/>
    </source>
</evidence>
<evidence type="ECO:0000313" key="5">
    <source>
        <dbReference type="EMBL" id="CAB4975955.1"/>
    </source>
</evidence>
<gene>
    <name evidence="2" type="ORF">UFOPK2656_00990</name>
    <name evidence="3" type="ORF">UFOPK3099_01581</name>
    <name evidence="4" type="ORF">UFOPK3651_00573</name>
    <name evidence="5" type="ORF">UFOPK3931_00493</name>
    <name evidence="1" type="ORF">UFOPK4189_00002</name>
</gene>
<dbReference type="EMBL" id="CAESGF010000001">
    <property type="protein sequence ID" value="CAB4362230.1"/>
    <property type="molecule type" value="Genomic_DNA"/>
</dbReference>
<dbReference type="EMBL" id="CAFBMT010000002">
    <property type="protein sequence ID" value="CAB4916475.1"/>
    <property type="molecule type" value="Genomic_DNA"/>
</dbReference>
<evidence type="ECO:0000313" key="4">
    <source>
        <dbReference type="EMBL" id="CAB4916475.1"/>
    </source>
</evidence>
<organism evidence="4">
    <name type="scientific">freshwater metagenome</name>
    <dbReference type="NCBI Taxonomy" id="449393"/>
    <lineage>
        <taxon>unclassified sequences</taxon>
        <taxon>metagenomes</taxon>
        <taxon>ecological metagenomes</taxon>
    </lineage>
</organism>
<name>A0A6J7HJ39_9ZZZZ</name>
<dbReference type="EMBL" id="CAEZYF010000004">
    <property type="protein sequence ID" value="CAB4716180.1"/>
    <property type="molecule type" value="Genomic_DNA"/>
</dbReference>
<sequence length="469" mass="49297">MVEGLSPFTGRGILMNRDGVRIALLLTTMLAACGAHSDSAPGGVRPRTDVSESIAASTNEITAIDSIAFSGPNTLNEAGDGLEVIAGCGCLASVTAMITWSTGETTELAFTGDATRMVADMKPVEHATFGRYHLEIGFDDRSTGRVPTVGESFFSVGSTAATIYTVPAATADNPLSKATVTRLADVPVTTRGEGEQRSSNSTPEISYILSSLPIGPDAVAVTPNAYWILNQGDNNVVRIGTDGSRSVVRFPDNTGLIVARALTVADDEATVFIGFSHDTVAFSVSSDLQANELWRRSTPYLRQGGLDIVDGYLIARMGGPTPTVLATDTGEEAPADAPDLVFGTVDVRGGTAKVSLFAGGRLARQFTLTTDQTFYAGLVKWYDRDSGTVWVQLWGPATASKSGDADAASASLLVGVDDSGGITQRLLVVHVPGDNAEFTVRDGRLYYLDGSPHDRQLAILSTCLAKDCK</sequence>
<dbReference type="EMBL" id="CAFAAV010000120">
    <property type="protein sequence ID" value="CAB4824398.1"/>
    <property type="molecule type" value="Genomic_DNA"/>
</dbReference>
<dbReference type="EMBL" id="CAFBOL010000007">
    <property type="protein sequence ID" value="CAB4975955.1"/>
    <property type="molecule type" value="Genomic_DNA"/>
</dbReference>
<evidence type="ECO:0000313" key="2">
    <source>
        <dbReference type="EMBL" id="CAB4716180.1"/>
    </source>
</evidence>
<dbReference type="AlphaFoldDB" id="A0A6J7HJ39"/>
<evidence type="ECO:0000313" key="3">
    <source>
        <dbReference type="EMBL" id="CAB4824398.1"/>
    </source>
</evidence>
<accession>A0A6J7HJ39</accession>
<reference evidence="4" key="1">
    <citation type="submission" date="2020-05" db="EMBL/GenBank/DDBJ databases">
        <authorList>
            <person name="Chiriac C."/>
            <person name="Salcher M."/>
            <person name="Ghai R."/>
            <person name="Kavagutti S V."/>
        </authorList>
    </citation>
    <scope>NUCLEOTIDE SEQUENCE</scope>
</reference>
<proteinExistence type="predicted"/>